<evidence type="ECO:0000256" key="8">
    <source>
        <dbReference type="ARBA" id="ARBA00022824"/>
    </source>
</evidence>
<dbReference type="EC" id="3.4.21.69" evidence="15"/>
<feature type="domain" description="Peptidase S1" evidence="20">
    <location>
        <begin position="1"/>
        <end position="118"/>
    </location>
</feature>
<evidence type="ECO:0000256" key="19">
    <source>
        <dbReference type="ARBA" id="ARBA00042906"/>
    </source>
</evidence>
<dbReference type="PROSITE" id="PS50240">
    <property type="entry name" value="TRYPSIN_DOM"/>
    <property type="match status" value="1"/>
</dbReference>
<evidence type="ECO:0000313" key="21">
    <source>
        <dbReference type="EMBL" id="JAB79787.1"/>
    </source>
</evidence>
<keyword evidence="8" id="KW-0256">Endoplasmic reticulum</keyword>
<evidence type="ECO:0000256" key="12">
    <source>
        <dbReference type="ARBA" id="ARBA00023180"/>
    </source>
</evidence>
<evidence type="ECO:0000256" key="10">
    <source>
        <dbReference type="ARBA" id="ARBA00023034"/>
    </source>
</evidence>
<evidence type="ECO:0000256" key="16">
    <source>
        <dbReference type="ARBA" id="ARBA00040219"/>
    </source>
</evidence>
<keyword evidence="9" id="KW-0720">Serine protease</keyword>
<evidence type="ECO:0000256" key="18">
    <source>
        <dbReference type="ARBA" id="ARBA00042403"/>
    </source>
</evidence>
<protein>
    <recommendedName>
        <fullName evidence="16">Vitamin K-dependent protein C</fullName>
        <ecNumber evidence="15">3.4.21.69</ecNumber>
    </recommendedName>
    <alternativeName>
        <fullName evidence="19">Anticoagulant protein C</fullName>
    </alternativeName>
    <alternativeName>
        <fullName evidence="17">Autoprothrombin IIA</fullName>
    </alternativeName>
    <alternativeName>
        <fullName evidence="18">Blood coagulation factor XIV</fullName>
    </alternativeName>
</protein>
<dbReference type="Pfam" id="PF00089">
    <property type="entry name" value="Trypsin"/>
    <property type="match status" value="1"/>
</dbReference>
<dbReference type="PROSITE" id="PS00135">
    <property type="entry name" value="TRYPSIN_SER"/>
    <property type="match status" value="1"/>
</dbReference>
<dbReference type="GO" id="GO:0007599">
    <property type="term" value="P:hemostasis"/>
    <property type="evidence" value="ECO:0007669"/>
    <property type="project" value="UniProtKB-KW"/>
</dbReference>
<feature type="non-terminal residue" evidence="21">
    <location>
        <position position="1"/>
    </location>
</feature>
<evidence type="ECO:0000256" key="3">
    <source>
        <dbReference type="ARBA" id="ARBA00004613"/>
    </source>
</evidence>
<keyword evidence="6" id="KW-0356">Hemostasis</keyword>
<evidence type="ECO:0000256" key="2">
    <source>
        <dbReference type="ARBA" id="ARBA00004555"/>
    </source>
</evidence>
<dbReference type="GO" id="GO:0005783">
    <property type="term" value="C:endoplasmic reticulum"/>
    <property type="evidence" value="ECO:0007669"/>
    <property type="project" value="UniProtKB-SubCell"/>
</dbReference>
<dbReference type="InterPro" id="IPR001254">
    <property type="entry name" value="Trypsin_dom"/>
</dbReference>
<organism evidence="21">
    <name type="scientific">Ixodes ricinus</name>
    <name type="common">Common tick</name>
    <name type="synonym">Acarus ricinus</name>
    <dbReference type="NCBI Taxonomy" id="34613"/>
    <lineage>
        <taxon>Eukaryota</taxon>
        <taxon>Metazoa</taxon>
        <taxon>Ecdysozoa</taxon>
        <taxon>Arthropoda</taxon>
        <taxon>Chelicerata</taxon>
        <taxon>Arachnida</taxon>
        <taxon>Acari</taxon>
        <taxon>Parasitiformes</taxon>
        <taxon>Ixodida</taxon>
        <taxon>Ixodoidea</taxon>
        <taxon>Ixodidae</taxon>
        <taxon>Ixodinae</taxon>
        <taxon>Ixodes</taxon>
    </lineage>
</organism>
<dbReference type="InterPro" id="IPR033116">
    <property type="entry name" value="TRYPSIN_SER"/>
</dbReference>
<proteinExistence type="evidence at transcript level"/>
<dbReference type="EMBL" id="GANP01004681">
    <property type="protein sequence ID" value="JAB79787.1"/>
    <property type="molecule type" value="mRNA"/>
</dbReference>
<dbReference type="AlphaFoldDB" id="V5HUF4"/>
<reference evidence="21" key="1">
    <citation type="journal article" date="2015" name="Sci. Rep.">
        <title>Tissue- and time-dependent transcription in Ixodes ricinus salivary glands and midguts when blood feeding on the vertebrate host.</title>
        <authorList>
            <person name="Kotsyfakis M."/>
            <person name="Schwarz A."/>
            <person name="Erhart J."/>
            <person name="Ribeiro J.M."/>
        </authorList>
    </citation>
    <scope>NUCLEOTIDE SEQUENCE</scope>
    <source>
        <tissue evidence="21">Salivary gland and midgut</tissue>
    </source>
</reference>
<dbReference type="InterPro" id="IPR009003">
    <property type="entry name" value="Peptidase_S1_PA"/>
</dbReference>
<evidence type="ECO:0000256" key="4">
    <source>
        <dbReference type="ARBA" id="ARBA00022525"/>
    </source>
</evidence>
<sequence>PPGFQPRGRALVSGWGVLSENGPLSDVLQVVELPLVNLRRCRQLNGFRIEDTYLCAGFVRGGKDTCTGDSGGPLFQILNDKAVQIGIVSNGDGCALPNRPGVYTNVVPYLPWIHSILAADNASGGVRHQLNQGARCYHPLSFTREKSGSVALGK</sequence>
<keyword evidence="4" id="KW-0964">Secreted</keyword>
<keyword evidence="11" id="KW-1015">Disulfide bond</keyword>
<dbReference type="GO" id="GO:0006508">
    <property type="term" value="P:proteolysis"/>
    <property type="evidence" value="ECO:0007669"/>
    <property type="project" value="UniProtKB-KW"/>
</dbReference>
<evidence type="ECO:0000256" key="7">
    <source>
        <dbReference type="ARBA" id="ARBA00022801"/>
    </source>
</evidence>
<evidence type="ECO:0000256" key="13">
    <source>
        <dbReference type="ARBA" id="ARBA00036045"/>
    </source>
</evidence>
<dbReference type="InterPro" id="IPR050127">
    <property type="entry name" value="Serine_Proteases_S1"/>
</dbReference>
<evidence type="ECO:0000256" key="1">
    <source>
        <dbReference type="ARBA" id="ARBA00004240"/>
    </source>
</evidence>
<evidence type="ECO:0000256" key="9">
    <source>
        <dbReference type="ARBA" id="ARBA00022825"/>
    </source>
</evidence>
<dbReference type="PANTHER" id="PTHR24264:SF65">
    <property type="entry name" value="SRCR DOMAIN-CONTAINING PROTEIN"/>
    <property type="match status" value="1"/>
</dbReference>
<evidence type="ECO:0000256" key="14">
    <source>
        <dbReference type="ARBA" id="ARBA00037553"/>
    </source>
</evidence>
<dbReference type="InterPro" id="IPR043504">
    <property type="entry name" value="Peptidase_S1_PA_chymotrypsin"/>
</dbReference>
<dbReference type="GO" id="GO:0005794">
    <property type="term" value="C:Golgi apparatus"/>
    <property type="evidence" value="ECO:0007669"/>
    <property type="project" value="UniProtKB-SubCell"/>
</dbReference>
<keyword evidence="5 21" id="KW-0645">Protease</keyword>
<dbReference type="FunFam" id="2.40.10.10:FF:000011">
    <property type="entry name" value="Coagulation factor X"/>
    <property type="match status" value="1"/>
</dbReference>
<dbReference type="GO" id="GO:0005615">
    <property type="term" value="C:extracellular space"/>
    <property type="evidence" value="ECO:0007669"/>
    <property type="project" value="TreeGrafter"/>
</dbReference>
<dbReference type="Gene3D" id="2.40.10.10">
    <property type="entry name" value="Trypsin-like serine proteases"/>
    <property type="match status" value="1"/>
</dbReference>
<evidence type="ECO:0000256" key="17">
    <source>
        <dbReference type="ARBA" id="ARBA00041306"/>
    </source>
</evidence>
<evidence type="ECO:0000259" key="20">
    <source>
        <dbReference type="PROSITE" id="PS50240"/>
    </source>
</evidence>
<comment type="catalytic activity">
    <reaction evidence="13">
        <text>Degradation of blood coagulation factors Va and VIIIa.</text>
        <dbReference type="EC" id="3.4.21.69"/>
    </reaction>
</comment>
<comment type="function">
    <text evidence="14">Protein C is a vitamin K-dependent serine protease that regulates blood coagulation by inactivating factors Va and VIIIa in the presence of calcium ions and phospholipids. Exerts a protective effect on the endothelial cell barrier function.</text>
</comment>
<dbReference type="SUPFAM" id="SSF50494">
    <property type="entry name" value="Trypsin-like serine proteases"/>
    <property type="match status" value="1"/>
</dbReference>
<accession>V5HUF4</accession>
<dbReference type="CDD" id="cd00190">
    <property type="entry name" value="Tryp_SPc"/>
    <property type="match status" value="1"/>
</dbReference>
<keyword evidence="12" id="KW-0325">Glycoprotein</keyword>
<dbReference type="GO" id="GO:0004252">
    <property type="term" value="F:serine-type endopeptidase activity"/>
    <property type="evidence" value="ECO:0007669"/>
    <property type="project" value="UniProtKB-EC"/>
</dbReference>
<evidence type="ECO:0000256" key="6">
    <source>
        <dbReference type="ARBA" id="ARBA00022696"/>
    </source>
</evidence>
<dbReference type="SMART" id="SM00020">
    <property type="entry name" value="Tryp_SPc"/>
    <property type="match status" value="1"/>
</dbReference>
<name>V5HUF4_IXORI</name>
<evidence type="ECO:0000256" key="5">
    <source>
        <dbReference type="ARBA" id="ARBA00022670"/>
    </source>
</evidence>
<keyword evidence="7" id="KW-0378">Hydrolase</keyword>
<keyword evidence="10" id="KW-0333">Golgi apparatus</keyword>
<evidence type="ECO:0000256" key="11">
    <source>
        <dbReference type="ARBA" id="ARBA00023157"/>
    </source>
</evidence>
<evidence type="ECO:0000256" key="15">
    <source>
        <dbReference type="ARBA" id="ARBA00038995"/>
    </source>
</evidence>
<comment type="subcellular location">
    <subcellularLocation>
        <location evidence="1">Endoplasmic reticulum</location>
    </subcellularLocation>
    <subcellularLocation>
        <location evidence="2">Golgi apparatus</location>
    </subcellularLocation>
    <subcellularLocation>
        <location evidence="3">Secreted</location>
    </subcellularLocation>
</comment>
<dbReference type="PANTHER" id="PTHR24264">
    <property type="entry name" value="TRYPSIN-RELATED"/>
    <property type="match status" value="1"/>
</dbReference>